<feature type="domain" description="HTH tetR-type" evidence="6">
    <location>
        <begin position="9"/>
        <end position="69"/>
    </location>
</feature>
<keyword evidence="1" id="KW-0678">Repressor</keyword>
<evidence type="ECO:0000256" key="1">
    <source>
        <dbReference type="ARBA" id="ARBA00022491"/>
    </source>
</evidence>
<evidence type="ECO:0000256" key="4">
    <source>
        <dbReference type="ARBA" id="ARBA00023163"/>
    </source>
</evidence>
<dbReference type="Gene3D" id="1.10.357.10">
    <property type="entry name" value="Tetracycline Repressor, domain 2"/>
    <property type="match status" value="1"/>
</dbReference>
<name>A0ABW3DRS6_9ACTN</name>
<dbReference type="Pfam" id="PF17932">
    <property type="entry name" value="TetR_C_24"/>
    <property type="match status" value="1"/>
</dbReference>
<keyword evidence="4" id="KW-0804">Transcription</keyword>
<dbReference type="PROSITE" id="PS50977">
    <property type="entry name" value="HTH_TETR_2"/>
    <property type="match status" value="1"/>
</dbReference>
<dbReference type="PANTHER" id="PTHR30055">
    <property type="entry name" value="HTH-TYPE TRANSCRIPTIONAL REGULATOR RUTR"/>
    <property type="match status" value="1"/>
</dbReference>
<dbReference type="PANTHER" id="PTHR30055:SF175">
    <property type="entry name" value="HTH-TYPE TRANSCRIPTIONAL REPRESSOR KSTR2"/>
    <property type="match status" value="1"/>
</dbReference>
<feature type="DNA-binding region" description="H-T-H motif" evidence="5">
    <location>
        <begin position="32"/>
        <end position="51"/>
    </location>
</feature>
<protein>
    <submittedName>
        <fullName evidence="7">TetR family transcriptional regulator</fullName>
    </submittedName>
</protein>
<evidence type="ECO:0000259" key="6">
    <source>
        <dbReference type="PROSITE" id="PS50977"/>
    </source>
</evidence>
<dbReference type="InterPro" id="IPR041490">
    <property type="entry name" value="KstR2_TetR_C"/>
</dbReference>
<dbReference type="Pfam" id="PF00440">
    <property type="entry name" value="TetR_N"/>
    <property type="match status" value="1"/>
</dbReference>
<dbReference type="InterPro" id="IPR036271">
    <property type="entry name" value="Tet_transcr_reg_TetR-rel_C_sf"/>
</dbReference>
<dbReference type="Gene3D" id="1.10.10.60">
    <property type="entry name" value="Homeodomain-like"/>
    <property type="match status" value="1"/>
</dbReference>
<dbReference type="InterPro" id="IPR001647">
    <property type="entry name" value="HTH_TetR"/>
</dbReference>
<evidence type="ECO:0000256" key="3">
    <source>
        <dbReference type="ARBA" id="ARBA00023125"/>
    </source>
</evidence>
<organism evidence="7 8">
    <name type="scientific">Streptosporangium algeriense</name>
    <dbReference type="NCBI Taxonomy" id="1682748"/>
    <lineage>
        <taxon>Bacteria</taxon>
        <taxon>Bacillati</taxon>
        <taxon>Actinomycetota</taxon>
        <taxon>Actinomycetes</taxon>
        <taxon>Streptosporangiales</taxon>
        <taxon>Streptosporangiaceae</taxon>
        <taxon>Streptosporangium</taxon>
    </lineage>
</organism>
<evidence type="ECO:0000313" key="7">
    <source>
        <dbReference type="EMBL" id="MFD0886540.1"/>
    </source>
</evidence>
<gene>
    <name evidence="7" type="ORF">ACFQ08_18500</name>
</gene>
<dbReference type="SUPFAM" id="SSF48498">
    <property type="entry name" value="Tetracyclin repressor-like, C-terminal domain"/>
    <property type="match status" value="1"/>
</dbReference>
<evidence type="ECO:0000256" key="2">
    <source>
        <dbReference type="ARBA" id="ARBA00023015"/>
    </source>
</evidence>
<evidence type="ECO:0000313" key="8">
    <source>
        <dbReference type="Proteomes" id="UP001597024"/>
    </source>
</evidence>
<keyword evidence="3 5" id="KW-0238">DNA-binding</keyword>
<dbReference type="SUPFAM" id="SSF46689">
    <property type="entry name" value="Homeodomain-like"/>
    <property type="match status" value="1"/>
</dbReference>
<keyword evidence="8" id="KW-1185">Reference proteome</keyword>
<keyword evidence="2" id="KW-0805">Transcription regulation</keyword>
<accession>A0ABW3DRS6</accession>
<proteinExistence type="predicted"/>
<dbReference type="InterPro" id="IPR050109">
    <property type="entry name" value="HTH-type_TetR-like_transc_reg"/>
</dbReference>
<dbReference type="Proteomes" id="UP001597024">
    <property type="component" value="Unassembled WGS sequence"/>
</dbReference>
<comment type="caution">
    <text evidence="7">The sequence shown here is derived from an EMBL/GenBank/DDBJ whole genome shotgun (WGS) entry which is preliminary data.</text>
</comment>
<dbReference type="EMBL" id="JBHTHX010000639">
    <property type="protein sequence ID" value="MFD0886540.1"/>
    <property type="molecule type" value="Genomic_DNA"/>
</dbReference>
<dbReference type="PRINTS" id="PR00455">
    <property type="entry name" value="HTHTETR"/>
</dbReference>
<dbReference type="InterPro" id="IPR009057">
    <property type="entry name" value="Homeodomain-like_sf"/>
</dbReference>
<reference evidence="8" key="1">
    <citation type="journal article" date="2019" name="Int. J. Syst. Evol. Microbiol.">
        <title>The Global Catalogue of Microorganisms (GCM) 10K type strain sequencing project: providing services to taxonomists for standard genome sequencing and annotation.</title>
        <authorList>
            <consortium name="The Broad Institute Genomics Platform"/>
            <consortium name="The Broad Institute Genome Sequencing Center for Infectious Disease"/>
            <person name="Wu L."/>
            <person name="Ma J."/>
        </authorList>
    </citation>
    <scope>NUCLEOTIDE SEQUENCE [LARGE SCALE GENOMIC DNA]</scope>
    <source>
        <strain evidence="8">CCUG 62974</strain>
    </source>
</reference>
<sequence length="232" mass="25797">MTKASSRKEIMRNTVLEKAAVLFAERGFAGTNLRDIADAMGMTRPALYYYFDSKETLLRELVRGITGVGSEELRKLRERTDLSAAGKLRVVVTGTAVRIAESPVRFRLLERSEAELPESILREHSASKGRILDELSAIIGDGVRSGEFRPVNERIAAFSVIGMINWIAWWYNPQGPSTPEEIAEEMYELVSRGLLRAEDRVPARGVEGAVALLREDLTHLERLLAGEGRPAS</sequence>
<evidence type="ECO:0000256" key="5">
    <source>
        <dbReference type="PROSITE-ProRule" id="PRU00335"/>
    </source>
</evidence>